<sequence length="581" mass="63884">MAAELPETDVQELLAAAPQEPADAAAYLALIGQSAQSRALDPDGSLLALAYRAAPTDVRERLRTVMAADGDTDVIRVVVTGDQRDRIAEMSYAELDYLGHQLAEHRLWDELRRLARDLPLAKAVAAAGLLPERERTSGGADDAVGLLDTLAQRSGGQLRAMVERLPQDRLITRRTRGARAQASFSPCASELALKYSIWKWGKYSEFAMETLSISTGAATPRFIGKSGEVAFGNESILHLGDEIIVRMRDTARLCRIIRVLPDQHILCSSSELSDMRRSSRGAVLLHPAGLAFVDPGADQLRYEKFPRFSENQGGSRISAWLDSSSTLTTLPESRLIAFINRSEWHVVSESGMEIIQTAQVSDTHADKVAFSPALSLLSPHSLALHRFVTHPGKGEAEQHSEIWEFTPKGTPRRTAEHEGAVLDRWPPEKWQGLALDNSFAARILTENGRNGYVRHDLPWLQRQVSPHGYGRREFLALSPWGDMLATNTVLEWDKLNVCEVHSPHLPSARELLEQPLLHSGPQDVLRVRELRTKVGDPAVRDALDLLATCLEERFGQDITLGSGPRTAGGTTDIALGENGEG</sequence>
<evidence type="ECO:0000256" key="1">
    <source>
        <dbReference type="SAM" id="MobiDB-lite"/>
    </source>
</evidence>
<accession>A0ABV1XLD6</accession>
<dbReference type="RefSeq" id="WP_190069885.1">
    <property type="nucleotide sequence ID" value="NZ_BNBM01000004.1"/>
</dbReference>
<dbReference type="Proteomes" id="UP001486207">
    <property type="component" value="Unassembled WGS sequence"/>
</dbReference>
<dbReference type="EMBL" id="JBEPFB010000003">
    <property type="protein sequence ID" value="MER7372418.1"/>
    <property type="molecule type" value="Genomic_DNA"/>
</dbReference>
<evidence type="ECO:0000313" key="3">
    <source>
        <dbReference type="Proteomes" id="UP001486207"/>
    </source>
</evidence>
<keyword evidence="3" id="KW-1185">Reference proteome</keyword>
<comment type="caution">
    <text evidence="2">The sequence shown here is derived from an EMBL/GenBank/DDBJ whole genome shotgun (WGS) entry which is preliminary data.</text>
</comment>
<evidence type="ECO:0000313" key="2">
    <source>
        <dbReference type="EMBL" id="MER7372418.1"/>
    </source>
</evidence>
<gene>
    <name evidence="2" type="ORF">ABT384_07095</name>
</gene>
<reference evidence="2 3" key="1">
    <citation type="submission" date="2024-06" db="EMBL/GenBank/DDBJ databases">
        <title>The Natural Products Discovery Center: Release of the First 8490 Sequenced Strains for Exploring Actinobacteria Biosynthetic Diversity.</title>
        <authorList>
            <person name="Kalkreuter E."/>
            <person name="Kautsar S.A."/>
            <person name="Yang D."/>
            <person name="Bader C.D."/>
            <person name="Teijaro C.N."/>
            <person name="Fluegel L."/>
            <person name="Davis C.M."/>
            <person name="Simpson J.R."/>
            <person name="Lauterbach L."/>
            <person name="Steele A.D."/>
            <person name="Gui C."/>
            <person name="Meng S."/>
            <person name="Li G."/>
            <person name="Viehrig K."/>
            <person name="Ye F."/>
            <person name="Su P."/>
            <person name="Kiefer A.F."/>
            <person name="Nichols A."/>
            <person name="Cepeda A.J."/>
            <person name="Yan W."/>
            <person name="Fan B."/>
            <person name="Jiang Y."/>
            <person name="Adhikari A."/>
            <person name="Zheng C.-J."/>
            <person name="Schuster L."/>
            <person name="Cowan T.M."/>
            <person name="Smanski M.J."/>
            <person name="Chevrette M.G."/>
            <person name="De Carvalho L.P.S."/>
            <person name="Shen B."/>
        </authorList>
    </citation>
    <scope>NUCLEOTIDE SEQUENCE [LARGE SCALE GENOMIC DNA]</scope>
    <source>
        <strain evidence="2 3">NPDC000155</strain>
    </source>
</reference>
<organism evidence="2 3">
    <name type="scientific">Streptomyces lanatus</name>
    <dbReference type="NCBI Taxonomy" id="66900"/>
    <lineage>
        <taxon>Bacteria</taxon>
        <taxon>Bacillati</taxon>
        <taxon>Actinomycetota</taxon>
        <taxon>Actinomycetes</taxon>
        <taxon>Kitasatosporales</taxon>
        <taxon>Streptomycetaceae</taxon>
        <taxon>Streptomyces</taxon>
    </lineage>
</organism>
<proteinExistence type="predicted"/>
<protein>
    <submittedName>
        <fullName evidence="2">Uncharacterized protein</fullName>
    </submittedName>
</protein>
<feature type="region of interest" description="Disordered" evidence="1">
    <location>
        <begin position="561"/>
        <end position="581"/>
    </location>
</feature>
<name>A0ABV1XLD6_9ACTN</name>